<dbReference type="AlphaFoldDB" id="A0A165B3D7"/>
<evidence type="ECO:0000313" key="1">
    <source>
        <dbReference type="EMBL" id="SAY39335.1"/>
    </source>
</evidence>
<keyword evidence="2" id="KW-1185">Reference proteome</keyword>
<dbReference type="OrthoDB" id="9811476at2"/>
<evidence type="ECO:0008006" key="3">
    <source>
        <dbReference type="Google" id="ProtNLM"/>
    </source>
</evidence>
<proteinExistence type="predicted"/>
<name>A0A165B3D7_9SYNE</name>
<sequence length="270" mass="29505">MKCSGPPPNLPLGQPLAAIRWPIGLQGSPTAVRLGLDGCRGGWVLARLAARRLVLSLLPGLKSLEMGDQHMGCVDMPIGLTSHGQPRCCDDRVRRLLAPAGRSSSVFSPPGRCCLSLSDHGLATAAQRSGGGPGLSIQSWHLLERIRELDDWLQAQPQRPRQLLECHPELTFLQLQQRHQPEWPAPVSKHRDSGQHQRLRLLCQHWGWDPTGLVDQALVRSHRRHLQHHDLVDALACLAVAMDGQRQTLPIFPATDAAGLPMAVTCLGPG</sequence>
<accession>A0A165B3D7</accession>
<dbReference type="InterPro" id="IPR007362">
    <property type="entry name" value="DUF429"/>
</dbReference>
<reference evidence="2" key="1">
    <citation type="submission" date="2016-02" db="EMBL/GenBank/DDBJ databases">
        <authorList>
            <person name="liu f."/>
        </authorList>
    </citation>
    <scope>NUCLEOTIDE SEQUENCE [LARGE SCALE GENOMIC DNA]</scope>
</reference>
<dbReference type="EMBL" id="FITM01000153">
    <property type="protein sequence ID" value="SAY39335.1"/>
    <property type="molecule type" value="Genomic_DNA"/>
</dbReference>
<gene>
    <name evidence="1" type="ORF">FLM9_1423</name>
</gene>
<evidence type="ECO:0000313" key="2">
    <source>
        <dbReference type="Proteomes" id="UP000182631"/>
    </source>
</evidence>
<dbReference type="Proteomes" id="UP000182631">
    <property type="component" value="Unassembled WGS sequence"/>
</dbReference>
<protein>
    <recommendedName>
        <fullName evidence="3">DUF429 domain-containing protein</fullName>
    </recommendedName>
</protein>
<organism evidence="1 2">
    <name type="scientific">Candidatus Synechococcus spongiarum</name>
    <dbReference type="NCBI Taxonomy" id="431041"/>
    <lineage>
        <taxon>Bacteria</taxon>
        <taxon>Bacillati</taxon>
        <taxon>Cyanobacteriota</taxon>
        <taxon>Cyanophyceae</taxon>
        <taxon>Synechococcales</taxon>
        <taxon>Synechococcaceae</taxon>
        <taxon>Synechococcus</taxon>
    </lineage>
</organism>
<dbReference type="Pfam" id="PF04250">
    <property type="entry name" value="DUF429"/>
    <property type="match status" value="1"/>
</dbReference>